<dbReference type="OrthoDB" id="9836934at2759"/>
<evidence type="ECO:0000256" key="2">
    <source>
        <dbReference type="ARBA" id="ARBA00022729"/>
    </source>
</evidence>
<keyword evidence="3 6" id="KW-0472">Membrane</keyword>
<organism evidence="9 10">
    <name type="scientific">Bison bison bison</name>
    <name type="common">North American plains bison</name>
    <dbReference type="NCBI Taxonomy" id="43346"/>
    <lineage>
        <taxon>Eukaryota</taxon>
        <taxon>Metazoa</taxon>
        <taxon>Chordata</taxon>
        <taxon>Craniata</taxon>
        <taxon>Vertebrata</taxon>
        <taxon>Euteleostomi</taxon>
        <taxon>Mammalia</taxon>
        <taxon>Eutheria</taxon>
        <taxon>Laurasiatheria</taxon>
        <taxon>Artiodactyla</taxon>
        <taxon>Ruminantia</taxon>
        <taxon>Pecora</taxon>
        <taxon>Bovidae</taxon>
        <taxon>Bovinae</taxon>
        <taxon>Bison</taxon>
    </lineage>
</organism>
<dbReference type="Gene3D" id="3.30.500.10">
    <property type="entry name" value="MHC class I-like antigen recognition-like"/>
    <property type="match status" value="1"/>
</dbReference>
<gene>
    <name evidence="10" type="primary">LOC104989270</name>
</gene>
<dbReference type="GO" id="GO:0001916">
    <property type="term" value="P:positive regulation of T cell mediated cytotoxicity"/>
    <property type="evidence" value="ECO:0007669"/>
    <property type="project" value="TreeGrafter"/>
</dbReference>
<dbReference type="PANTHER" id="PTHR16675:SF1">
    <property type="entry name" value="UL16 BINDING PROTEIN 21"/>
    <property type="match status" value="1"/>
</dbReference>
<feature type="chain" id="PRO_5028100692" evidence="7">
    <location>
        <begin position="25"/>
        <end position="289"/>
    </location>
</feature>
<dbReference type="GeneID" id="104989270"/>
<evidence type="ECO:0000256" key="5">
    <source>
        <dbReference type="ARBA" id="ARBA00023180"/>
    </source>
</evidence>
<proteinExistence type="predicted"/>
<dbReference type="InterPro" id="IPR011161">
    <property type="entry name" value="MHC_I-like_Ag-recog"/>
</dbReference>
<evidence type="ECO:0000256" key="1">
    <source>
        <dbReference type="ARBA" id="ARBA00004370"/>
    </source>
</evidence>
<keyword evidence="5" id="KW-0325">Glycoprotein</keyword>
<feature type="signal peptide" evidence="7">
    <location>
        <begin position="1"/>
        <end position="24"/>
    </location>
</feature>
<reference evidence="10" key="1">
    <citation type="submission" date="2025-08" db="UniProtKB">
        <authorList>
            <consortium name="RefSeq"/>
        </authorList>
    </citation>
    <scope>IDENTIFICATION</scope>
    <source>
        <tissue evidence="10">Blood</tissue>
    </source>
</reference>
<evidence type="ECO:0000256" key="4">
    <source>
        <dbReference type="ARBA" id="ARBA00023157"/>
    </source>
</evidence>
<dbReference type="Proteomes" id="UP000515208">
    <property type="component" value="Unplaced"/>
</dbReference>
<dbReference type="RefSeq" id="XP_010839206.1">
    <property type="nucleotide sequence ID" value="XM_010840904.1"/>
</dbReference>
<dbReference type="InterPro" id="IPR011162">
    <property type="entry name" value="MHC_I/II-like_Ag-recog"/>
</dbReference>
<feature type="transmembrane region" description="Helical" evidence="6">
    <location>
        <begin position="270"/>
        <end position="288"/>
    </location>
</feature>
<dbReference type="GO" id="GO:0005615">
    <property type="term" value="C:extracellular space"/>
    <property type="evidence" value="ECO:0007669"/>
    <property type="project" value="TreeGrafter"/>
</dbReference>
<dbReference type="InterPro" id="IPR050208">
    <property type="entry name" value="MHC_class-I_related"/>
</dbReference>
<keyword evidence="6" id="KW-1133">Transmembrane helix</keyword>
<dbReference type="GO" id="GO:0002476">
    <property type="term" value="P:antigen processing and presentation of endogenous peptide antigen via MHC class Ib"/>
    <property type="evidence" value="ECO:0007669"/>
    <property type="project" value="TreeGrafter"/>
</dbReference>
<evidence type="ECO:0000259" key="8">
    <source>
        <dbReference type="Pfam" id="PF00129"/>
    </source>
</evidence>
<dbReference type="GO" id="GO:0009897">
    <property type="term" value="C:external side of plasma membrane"/>
    <property type="evidence" value="ECO:0007669"/>
    <property type="project" value="TreeGrafter"/>
</dbReference>
<dbReference type="InterPro" id="IPR037055">
    <property type="entry name" value="MHC_I-like_Ag-recog_sf"/>
</dbReference>
<evidence type="ECO:0000256" key="6">
    <source>
        <dbReference type="SAM" id="Phobius"/>
    </source>
</evidence>
<protein>
    <submittedName>
        <fullName evidence="10">NKG2D ligand 3-like</fullName>
    </submittedName>
</protein>
<name>A0A6P3HAN0_BISBB</name>
<feature type="domain" description="MHC class I-like antigen recognition-like" evidence="8">
    <location>
        <begin position="73"/>
        <end position="244"/>
    </location>
</feature>
<dbReference type="SUPFAM" id="SSF54452">
    <property type="entry name" value="MHC antigen-recognition domain"/>
    <property type="match status" value="1"/>
</dbReference>
<dbReference type="GO" id="GO:0006955">
    <property type="term" value="P:immune response"/>
    <property type="evidence" value="ECO:0007669"/>
    <property type="project" value="TreeGrafter"/>
</dbReference>
<dbReference type="PANTHER" id="PTHR16675">
    <property type="entry name" value="MHC CLASS I-RELATED"/>
    <property type="match status" value="1"/>
</dbReference>
<sequence>MAWIRGFKPGLRFLLLLLFYPFSATPGGNKFHLQNGRGCREGRAEIESAEVAAAAGCHVLGRDELRGGRSSDAHSLCYNFTVDSQPRPGQPWCVVQGQVDGKVFLSYDCGRAKIQFTSPLGEEVKTTKAWETQTETLRDIGDLLREQLPDVMSEKRTVTDRLTLQGRMTCQCEDDGHISGSWQFGFSGQMCLLFDSENGHWTEVHSGGRWMREKWEKDRAVTNFFKKVSMGDCRVWLQDFLVHWEEMLKTTASPAEAPLRVNSSAPAIRHITWILPVLLTGFIITVFLG</sequence>
<evidence type="ECO:0000313" key="9">
    <source>
        <dbReference type="Proteomes" id="UP000515208"/>
    </source>
</evidence>
<dbReference type="FunFam" id="3.30.500.10:FF:000004">
    <property type="entry name" value="Retinoic acid early-inducible protein 1-beta"/>
    <property type="match status" value="1"/>
</dbReference>
<dbReference type="KEGG" id="bbis:104989270"/>
<dbReference type="GO" id="GO:0002486">
    <property type="term" value="P:antigen processing and presentation of endogenous peptide antigen via MHC class I via ER pathway, TAP-independent"/>
    <property type="evidence" value="ECO:0007669"/>
    <property type="project" value="TreeGrafter"/>
</dbReference>
<keyword evidence="2 7" id="KW-0732">Signal</keyword>
<keyword evidence="6" id="KW-0812">Transmembrane</keyword>
<evidence type="ECO:0000256" key="7">
    <source>
        <dbReference type="SAM" id="SignalP"/>
    </source>
</evidence>
<evidence type="ECO:0000313" key="10">
    <source>
        <dbReference type="RefSeq" id="XP_010839206.1"/>
    </source>
</evidence>
<accession>A0A6P3HAN0</accession>
<dbReference type="AlphaFoldDB" id="A0A6P3HAN0"/>
<dbReference type="Pfam" id="PF00129">
    <property type="entry name" value="MHC_I"/>
    <property type="match status" value="1"/>
</dbReference>
<comment type="subcellular location">
    <subcellularLocation>
        <location evidence="1">Membrane</location>
    </subcellularLocation>
</comment>
<evidence type="ECO:0000256" key="3">
    <source>
        <dbReference type="ARBA" id="ARBA00023136"/>
    </source>
</evidence>
<keyword evidence="9" id="KW-1185">Reference proteome</keyword>
<keyword evidence="4" id="KW-1015">Disulfide bond</keyword>